<dbReference type="PROSITE" id="PS51352">
    <property type="entry name" value="THIOREDOXIN_2"/>
    <property type="match status" value="1"/>
</dbReference>
<dbReference type="SUPFAM" id="SSF52833">
    <property type="entry name" value="Thioredoxin-like"/>
    <property type="match status" value="1"/>
</dbReference>
<reference evidence="3" key="1">
    <citation type="submission" date="2023-10" db="EMBL/GenBank/DDBJ databases">
        <authorList>
            <person name="Sykes E.M.E."/>
            <person name="Khan I.U.H."/>
            <person name="Kumar A."/>
        </authorList>
    </citation>
    <scope>NUCLEOTIDE SEQUENCE</scope>
    <source>
        <strain evidence="3">IK5</strain>
    </source>
</reference>
<comment type="caution">
    <text evidence="3">The sequence shown here is derived from an EMBL/GenBank/DDBJ whole genome shotgun (WGS) entry which is preliminary data.</text>
</comment>
<evidence type="ECO:0000313" key="3">
    <source>
        <dbReference type="EMBL" id="MDV4314484.1"/>
    </source>
</evidence>
<sequence length="137" mass="15531">MLMANVLKKSVAIATLSLLGSLSSVYALTFEPFTEAKFNTLKKSNSAFLIDVRADWCPTCKKQHEILKDYQTLNPNSGITVLEVDFDKQKQWVKYFKAPRQSTFALYKGNKQIWFAVAETKSEAIFKQLDAVKVVSK</sequence>
<dbReference type="Gene3D" id="3.40.30.10">
    <property type="entry name" value="Glutaredoxin"/>
    <property type="match status" value="1"/>
</dbReference>
<protein>
    <submittedName>
        <fullName evidence="3">Thioredoxin family protein</fullName>
    </submittedName>
</protein>
<dbReference type="Proteomes" id="UP001284654">
    <property type="component" value="Unassembled WGS sequence"/>
</dbReference>
<gene>
    <name evidence="3" type="ORF">MSG88_01505</name>
</gene>
<evidence type="ECO:0000256" key="1">
    <source>
        <dbReference type="SAM" id="SignalP"/>
    </source>
</evidence>
<keyword evidence="1" id="KW-0732">Signal</keyword>
<proteinExistence type="predicted"/>
<dbReference type="InterPro" id="IPR013766">
    <property type="entry name" value="Thioredoxin_domain"/>
</dbReference>
<evidence type="ECO:0000259" key="2">
    <source>
        <dbReference type="PROSITE" id="PS51352"/>
    </source>
</evidence>
<name>A0AAW8YZ47_9GAMM</name>
<feature type="signal peptide" evidence="1">
    <location>
        <begin position="1"/>
        <end position="27"/>
    </location>
</feature>
<dbReference type="EMBL" id="JAWJYY010000001">
    <property type="protein sequence ID" value="MDV4314484.1"/>
    <property type="molecule type" value="Genomic_DNA"/>
</dbReference>
<organism evidence="3 4">
    <name type="scientific">Acinetobacter indicus</name>
    <dbReference type="NCBI Taxonomy" id="756892"/>
    <lineage>
        <taxon>Bacteria</taxon>
        <taxon>Pseudomonadati</taxon>
        <taxon>Pseudomonadota</taxon>
        <taxon>Gammaproteobacteria</taxon>
        <taxon>Moraxellales</taxon>
        <taxon>Moraxellaceae</taxon>
        <taxon>Acinetobacter</taxon>
    </lineage>
</organism>
<feature type="domain" description="Thioredoxin" evidence="2">
    <location>
        <begin position="17"/>
        <end position="134"/>
    </location>
</feature>
<evidence type="ECO:0000313" key="4">
    <source>
        <dbReference type="Proteomes" id="UP001284654"/>
    </source>
</evidence>
<feature type="chain" id="PRO_5043578080" evidence="1">
    <location>
        <begin position="28"/>
        <end position="137"/>
    </location>
</feature>
<accession>A0AAW8YZ47</accession>
<dbReference type="AlphaFoldDB" id="A0AAW8YZ47"/>
<dbReference type="CDD" id="cd02947">
    <property type="entry name" value="TRX_family"/>
    <property type="match status" value="1"/>
</dbReference>
<dbReference type="RefSeq" id="WP_248103630.1">
    <property type="nucleotide sequence ID" value="NZ_JAWJYY010000001.1"/>
</dbReference>
<dbReference type="Pfam" id="PF00085">
    <property type="entry name" value="Thioredoxin"/>
    <property type="match status" value="1"/>
</dbReference>
<dbReference type="InterPro" id="IPR036249">
    <property type="entry name" value="Thioredoxin-like_sf"/>
</dbReference>